<protein>
    <submittedName>
        <fullName evidence="4">Transposase</fullName>
    </submittedName>
</protein>
<dbReference type="KEGG" id="lgn:ABM34_03935"/>
<dbReference type="InterPro" id="IPR001584">
    <property type="entry name" value="Integrase_cat-core"/>
</dbReference>
<keyword evidence="6" id="KW-1185">Reference proteome</keyword>
<dbReference type="GO" id="GO:0015074">
    <property type="term" value="P:DNA integration"/>
    <property type="evidence" value="ECO:0007669"/>
    <property type="project" value="InterPro"/>
</dbReference>
<reference evidence="4" key="1">
    <citation type="submission" date="2015-07" db="EMBL/GenBank/DDBJ databases">
        <title>Lactobacillus ginsenosidimutans EMML 3041 whole genome sequencing.</title>
        <authorList>
            <person name="Kim M.K."/>
            <person name="Im W.-T."/>
            <person name="Srinivasan S."/>
            <person name="Lee J.-J."/>
        </authorList>
    </citation>
    <scope>NUCLEOTIDE SEQUENCE</scope>
    <source>
        <strain evidence="4">EMML 3041</strain>
    </source>
</reference>
<dbReference type="GO" id="GO:0004803">
    <property type="term" value="F:transposase activity"/>
    <property type="evidence" value="ECO:0007669"/>
    <property type="project" value="TreeGrafter"/>
</dbReference>
<evidence type="ECO:0000313" key="4">
    <source>
        <dbReference type="EMBL" id="AKP66799.1"/>
    </source>
</evidence>
<organism evidence="4 6">
    <name type="scientific">Companilactobacillus ginsenosidimutans</name>
    <dbReference type="NCBI Taxonomy" id="1007676"/>
    <lineage>
        <taxon>Bacteria</taxon>
        <taxon>Bacillati</taxon>
        <taxon>Bacillota</taxon>
        <taxon>Bacilli</taxon>
        <taxon>Lactobacillales</taxon>
        <taxon>Lactobacillaceae</taxon>
        <taxon>Companilactobacillus</taxon>
    </lineage>
</organism>
<accession>A0A0H4QEJ0</accession>
<dbReference type="InterPro" id="IPR053392">
    <property type="entry name" value="Transposase_IS30-like"/>
</dbReference>
<dbReference type="InterPro" id="IPR025246">
    <property type="entry name" value="IS30-like_HTH"/>
</dbReference>
<dbReference type="GO" id="GO:0032196">
    <property type="term" value="P:transposition"/>
    <property type="evidence" value="ECO:0007669"/>
    <property type="project" value="TreeGrafter"/>
</dbReference>
<dbReference type="GO" id="GO:0003676">
    <property type="term" value="F:nucleic acid binding"/>
    <property type="evidence" value="ECO:0007669"/>
    <property type="project" value="InterPro"/>
</dbReference>
<dbReference type="InterPro" id="IPR036397">
    <property type="entry name" value="RNaseH_sf"/>
</dbReference>
<dbReference type="OrthoDB" id="9781678at2"/>
<dbReference type="STRING" id="1007676.ABM34_03935"/>
<evidence type="ECO:0000259" key="3">
    <source>
        <dbReference type="PROSITE" id="PS50994"/>
    </source>
</evidence>
<dbReference type="PANTHER" id="PTHR10948">
    <property type="entry name" value="TRANSPOSASE"/>
    <property type="match status" value="1"/>
</dbReference>
<sequence length="349" mass="40275">MKEVFALAQEQITIKRNKGHHLTEVERGKIAALHKLGQSNRKIAIAIGVCPQTINNELKRGEATQVKKINGKEYYHQEYIPELAHSRYVDKRKACHRPYKLSQVFNFLSFFVEHFKKDGWSPDATVGRAKALNLFLPEEMVCTKTLYSYIDAQLLEVRNIDLINKMSRRLPKYVARKNHRILGLSIEERPTEVDNREEFGHFEIDTIVGLRNGQESVILTMIERKTRFQIIRLIDSKDADSVAYTMRSINKEYGSIIKSITADNSLEFSTLTEVMDKIAPVYFTHPYTSSERGTNEVHNRMVRRDFPKGISLDLATPLEVAQTENKLNNMPRKHTGYQTPTELFNEECA</sequence>
<gene>
    <name evidence="4" type="ORF">ABM34_03935</name>
    <name evidence="5" type="ORF">ABM34_09820</name>
</gene>
<dbReference type="AlphaFoldDB" id="A0A0H4QEJ0"/>
<keyword evidence="1" id="KW-0233">DNA recombination</keyword>
<dbReference type="PROSITE" id="PS50994">
    <property type="entry name" value="INTEGRASE"/>
    <property type="match status" value="1"/>
</dbReference>
<proteinExistence type="predicted"/>
<evidence type="ECO:0000256" key="1">
    <source>
        <dbReference type="ARBA" id="ARBA00023172"/>
    </source>
</evidence>
<evidence type="ECO:0000313" key="6">
    <source>
        <dbReference type="Proteomes" id="UP000036106"/>
    </source>
</evidence>
<dbReference type="EMBL" id="CP012034">
    <property type="protein sequence ID" value="AKP66799.1"/>
    <property type="molecule type" value="Genomic_DNA"/>
</dbReference>
<dbReference type="EMBL" id="CP012034">
    <property type="protein sequence ID" value="AKP67800.1"/>
    <property type="molecule type" value="Genomic_DNA"/>
</dbReference>
<dbReference type="Proteomes" id="UP000036106">
    <property type="component" value="Chromosome"/>
</dbReference>
<dbReference type="Gene3D" id="3.30.420.10">
    <property type="entry name" value="Ribonuclease H-like superfamily/Ribonuclease H"/>
    <property type="match status" value="1"/>
</dbReference>
<evidence type="ECO:0000256" key="2">
    <source>
        <dbReference type="SAM" id="MobiDB-lite"/>
    </source>
</evidence>
<evidence type="ECO:0000313" key="5">
    <source>
        <dbReference type="EMBL" id="AKP67800.1"/>
    </source>
</evidence>
<dbReference type="Gene3D" id="1.10.10.60">
    <property type="entry name" value="Homeodomain-like"/>
    <property type="match status" value="1"/>
</dbReference>
<dbReference type="GO" id="GO:0006310">
    <property type="term" value="P:DNA recombination"/>
    <property type="evidence" value="ECO:0007669"/>
    <property type="project" value="UniProtKB-KW"/>
</dbReference>
<dbReference type="RefSeq" id="WP_048703598.1">
    <property type="nucleotide sequence ID" value="NZ_CP012034.1"/>
</dbReference>
<feature type="domain" description="Integrase catalytic" evidence="3">
    <location>
        <begin position="186"/>
        <end position="348"/>
    </location>
</feature>
<dbReference type="GO" id="GO:0005829">
    <property type="term" value="C:cytosol"/>
    <property type="evidence" value="ECO:0007669"/>
    <property type="project" value="TreeGrafter"/>
</dbReference>
<reference evidence="6" key="2">
    <citation type="submission" date="2015-07" db="EMBL/GenBank/DDBJ databases">
        <title>Lactobacillus ginsenosidimutans/EMML 3141/ whole genome sequencing.</title>
        <authorList>
            <person name="Kim M.K."/>
            <person name="Im W.-T."/>
            <person name="Srinivasan S."/>
            <person name="Lee J.-J."/>
        </authorList>
    </citation>
    <scope>NUCLEOTIDE SEQUENCE [LARGE SCALE GENOMIC DNA]</scope>
    <source>
        <strain evidence="6">EMML 3041</strain>
    </source>
</reference>
<dbReference type="InterPro" id="IPR012337">
    <property type="entry name" value="RNaseH-like_sf"/>
</dbReference>
<dbReference type="PATRIC" id="fig|1007676.4.peg.1988"/>
<feature type="region of interest" description="Disordered" evidence="2">
    <location>
        <begin position="329"/>
        <end position="349"/>
    </location>
</feature>
<dbReference type="KEGG" id="lgn:ABM34_09820"/>
<dbReference type="InterPro" id="IPR051917">
    <property type="entry name" value="Transposase-Integrase"/>
</dbReference>
<dbReference type="SUPFAM" id="SSF53098">
    <property type="entry name" value="Ribonuclease H-like"/>
    <property type="match status" value="1"/>
</dbReference>
<name>A0A0H4QEJ0_9LACO</name>
<dbReference type="NCBIfam" id="NF033563">
    <property type="entry name" value="transpos_IS30"/>
    <property type="match status" value="1"/>
</dbReference>
<dbReference type="Pfam" id="PF13936">
    <property type="entry name" value="HTH_38"/>
    <property type="match status" value="1"/>
</dbReference>
<dbReference type="PANTHER" id="PTHR10948:SF23">
    <property type="entry name" value="TRANSPOSASE INSI FOR INSERTION SEQUENCE ELEMENT IS30A-RELATED"/>
    <property type="match status" value="1"/>
</dbReference>